<feature type="domain" description="PBP" evidence="3">
    <location>
        <begin position="25"/>
        <end position="240"/>
    </location>
</feature>
<feature type="chain" id="PRO_5016270630" description="PBP domain-containing protein" evidence="2">
    <location>
        <begin position="28"/>
        <end position="274"/>
    </location>
</feature>
<protein>
    <recommendedName>
        <fullName evidence="3">PBP domain-containing protein</fullName>
    </recommendedName>
</protein>
<accession>A0A327KYF1</accession>
<dbReference type="RefSeq" id="WP_111420077.1">
    <property type="nucleotide sequence ID" value="NZ_NPEX01000109.1"/>
</dbReference>
<dbReference type="AlphaFoldDB" id="A0A327KYF1"/>
<proteinExistence type="predicted"/>
<dbReference type="InterPro" id="IPR024370">
    <property type="entry name" value="PBP_domain"/>
</dbReference>
<dbReference type="Gene3D" id="3.40.190.10">
    <property type="entry name" value="Periplasmic binding protein-like II"/>
    <property type="match status" value="2"/>
</dbReference>
<comment type="caution">
    <text evidence="4">The sequence shown here is derived from an EMBL/GenBank/DDBJ whole genome shotgun (WGS) entry which is preliminary data.</text>
</comment>
<keyword evidence="5" id="KW-1185">Reference proteome</keyword>
<dbReference type="EMBL" id="NPEX01000109">
    <property type="protein sequence ID" value="RAI43054.1"/>
    <property type="molecule type" value="Genomic_DNA"/>
</dbReference>
<keyword evidence="1 2" id="KW-0732">Signal</keyword>
<gene>
    <name evidence="4" type="ORF">CH341_16290</name>
</gene>
<dbReference type="InterPro" id="IPR050811">
    <property type="entry name" value="Phosphate_ABC_transporter"/>
</dbReference>
<dbReference type="PANTHER" id="PTHR30570">
    <property type="entry name" value="PERIPLASMIC PHOSPHATE BINDING COMPONENT OF PHOSPHATE ABC TRANSPORTER"/>
    <property type="match status" value="1"/>
</dbReference>
<organism evidence="4 5">
    <name type="scientific">Rhodoplanes roseus</name>
    <dbReference type="NCBI Taxonomy" id="29409"/>
    <lineage>
        <taxon>Bacteria</taxon>
        <taxon>Pseudomonadati</taxon>
        <taxon>Pseudomonadota</taxon>
        <taxon>Alphaproteobacteria</taxon>
        <taxon>Hyphomicrobiales</taxon>
        <taxon>Nitrobacteraceae</taxon>
        <taxon>Rhodoplanes</taxon>
    </lineage>
</organism>
<dbReference type="SUPFAM" id="SSF53850">
    <property type="entry name" value="Periplasmic binding protein-like II"/>
    <property type="match status" value="1"/>
</dbReference>
<evidence type="ECO:0000313" key="4">
    <source>
        <dbReference type="EMBL" id="RAI43054.1"/>
    </source>
</evidence>
<evidence type="ECO:0000313" key="5">
    <source>
        <dbReference type="Proteomes" id="UP000249130"/>
    </source>
</evidence>
<evidence type="ECO:0000259" key="3">
    <source>
        <dbReference type="Pfam" id="PF12849"/>
    </source>
</evidence>
<reference evidence="4 5" key="1">
    <citation type="submission" date="2017-07" db="EMBL/GenBank/DDBJ databases">
        <title>Draft Genome Sequences of Select Purple Nonsulfur Bacteria.</title>
        <authorList>
            <person name="Lasarre B."/>
            <person name="Mckinlay J.B."/>
        </authorList>
    </citation>
    <scope>NUCLEOTIDE SEQUENCE [LARGE SCALE GENOMIC DNA]</scope>
    <source>
        <strain evidence="4 5">DSM 5909</strain>
    </source>
</reference>
<feature type="signal peptide" evidence="2">
    <location>
        <begin position="1"/>
        <end position="27"/>
    </location>
</feature>
<dbReference type="OrthoDB" id="5506472at2"/>
<dbReference type="Proteomes" id="UP000249130">
    <property type="component" value="Unassembled WGS sequence"/>
</dbReference>
<evidence type="ECO:0000256" key="2">
    <source>
        <dbReference type="SAM" id="SignalP"/>
    </source>
</evidence>
<evidence type="ECO:0000256" key="1">
    <source>
        <dbReference type="ARBA" id="ARBA00022729"/>
    </source>
</evidence>
<dbReference type="Pfam" id="PF12849">
    <property type="entry name" value="PBP_like_2"/>
    <property type="match status" value="1"/>
</dbReference>
<sequence>MSAIGPFRSGLLGMLFAVSLASAPSRAAELVRVGGTGMALATMRQISDSLRAVAPDVVVEVLPSLGTSGALRALKEHAIDIAVAARTLEPEERTKGFVEATCLRTALLFASSHPSPGGIRSTDLPRLYTDPAPLWPDGRHLKILMRSRAGSENAYLAAYLPAMKPALERAYGRPGVPVATTDQENAELAVRTEGSFAVMTLLQLRSEHLDLRPVAVDGVVPDPATVADGSYPLSVVVCAVTRAVKPPAVTRVVTHLRSETGRNLIRSLGATPLE</sequence>
<name>A0A327KYF1_9BRAD</name>
<dbReference type="PANTHER" id="PTHR30570:SF1">
    <property type="entry name" value="PHOSPHATE-BINDING PROTEIN PSTS"/>
    <property type="match status" value="1"/>
</dbReference>